<gene>
    <name evidence="2" type="ORF">PCOR1329_LOCUS77437</name>
</gene>
<evidence type="ECO:0000313" key="2">
    <source>
        <dbReference type="EMBL" id="CAK0900039.1"/>
    </source>
</evidence>
<proteinExistence type="predicted"/>
<comment type="caution">
    <text evidence="2">The sequence shown here is derived from an EMBL/GenBank/DDBJ whole genome shotgun (WGS) entry which is preliminary data.</text>
</comment>
<feature type="region of interest" description="Disordered" evidence="1">
    <location>
        <begin position="1"/>
        <end position="86"/>
    </location>
</feature>
<keyword evidence="3" id="KW-1185">Reference proteome</keyword>
<dbReference type="EMBL" id="CAUYUJ010020715">
    <property type="protein sequence ID" value="CAK0900039.1"/>
    <property type="molecule type" value="Genomic_DNA"/>
</dbReference>
<name>A0ABN9XNQ7_9DINO</name>
<sequence length="280" mass="29136">MCVDSPVTRLPTPPHGRAQPSGPDGWAPARGTGATEADQGAGAHDLDAWWPIDDPDDPDEGALTRRFGAASGPGGAGPGQSERPLAEPGILRRRGGRLLGLAAVVDVASSAPEPLGSPTSFALRYPSSSVLPRRAPDIPEAAPAAAARGAAGRGAARAPPSQQLPALVAPAAAEEGLGACADRRALRRVRSGVDMGATGDVREHVSRRGSGQPRCVSFSTSPLDGVYDVTPYARKYGVHPSFFDFDRKGEMKLTEEGVLEDLRRTGEGRQRLKLSGEAML</sequence>
<organism evidence="2 3">
    <name type="scientific">Prorocentrum cordatum</name>
    <dbReference type="NCBI Taxonomy" id="2364126"/>
    <lineage>
        <taxon>Eukaryota</taxon>
        <taxon>Sar</taxon>
        <taxon>Alveolata</taxon>
        <taxon>Dinophyceae</taxon>
        <taxon>Prorocentrales</taxon>
        <taxon>Prorocentraceae</taxon>
        <taxon>Prorocentrum</taxon>
    </lineage>
</organism>
<evidence type="ECO:0000313" key="3">
    <source>
        <dbReference type="Proteomes" id="UP001189429"/>
    </source>
</evidence>
<protein>
    <submittedName>
        <fullName evidence="2">Uncharacterized protein</fullName>
    </submittedName>
</protein>
<dbReference type="Proteomes" id="UP001189429">
    <property type="component" value="Unassembled WGS sequence"/>
</dbReference>
<feature type="region of interest" description="Disordered" evidence="1">
    <location>
        <begin position="139"/>
        <end position="162"/>
    </location>
</feature>
<reference evidence="2" key="1">
    <citation type="submission" date="2023-10" db="EMBL/GenBank/DDBJ databases">
        <authorList>
            <person name="Chen Y."/>
            <person name="Shah S."/>
            <person name="Dougan E. K."/>
            <person name="Thang M."/>
            <person name="Chan C."/>
        </authorList>
    </citation>
    <scope>NUCLEOTIDE SEQUENCE [LARGE SCALE GENOMIC DNA]</scope>
</reference>
<accession>A0ABN9XNQ7</accession>
<evidence type="ECO:0000256" key="1">
    <source>
        <dbReference type="SAM" id="MobiDB-lite"/>
    </source>
</evidence>